<accession>A0A1X7BTS6</accession>
<dbReference type="OrthoDB" id="9799894at2"/>
<evidence type="ECO:0000313" key="2">
    <source>
        <dbReference type="EMBL" id="SMC12629.1"/>
    </source>
</evidence>
<dbReference type="InterPro" id="IPR009562">
    <property type="entry name" value="DUF1178"/>
</dbReference>
<protein>
    <recommendedName>
        <fullName evidence="4">DUF1178 family protein</fullName>
    </recommendedName>
</protein>
<dbReference type="RefSeq" id="WP_085800574.1">
    <property type="nucleotide sequence ID" value="NZ_FWXB01000008.1"/>
</dbReference>
<evidence type="ECO:0000256" key="1">
    <source>
        <dbReference type="SAM" id="MobiDB-lite"/>
    </source>
</evidence>
<sequence>MIQFALKCKDDHRFESWFKSSEAFDKLHAAGMVNCIICGSTQVEKALMAPKVQGRRSKVAAQPPEVTQQALAELKKQVEQNSEYVGMNFSQEARDIHDGTAPARSIYGEAKPDEARKLIEDGVPVTPLPFVTGRKSN</sequence>
<organism evidence="2 3">
    <name type="scientific">Roseovarius aestuarii</name>
    <dbReference type="NCBI Taxonomy" id="475083"/>
    <lineage>
        <taxon>Bacteria</taxon>
        <taxon>Pseudomonadati</taxon>
        <taxon>Pseudomonadota</taxon>
        <taxon>Alphaproteobacteria</taxon>
        <taxon>Rhodobacterales</taxon>
        <taxon>Roseobacteraceae</taxon>
        <taxon>Roseovarius</taxon>
    </lineage>
</organism>
<evidence type="ECO:0000313" key="3">
    <source>
        <dbReference type="Proteomes" id="UP000193224"/>
    </source>
</evidence>
<dbReference type="PIRSF" id="PIRSF032131">
    <property type="entry name" value="UCP032131"/>
    <property type="match status" value="1"/>
</dbReference>
<evidence type="ECO:0008006" key="4">
    <source>
        <dbReference type="Google" id="ProtNLM"/>
    </source>
</evidence>
<keyword evidence="3" id="KW-1185">Reference proteome</keyword>
<dbReference type="EMBL" id="FWXB01000008">
    <property type="protein sequence ID" value="SMC12629.1"/>
    <property type="molecule type" value="Genomic_DNA"/>
</dbReference>
<feature type="region of interest" description="Disordered" evidence="1">
    <location>
        <begin position="90"/>
        <end position="109"/>
    </location>
</feature>
<dbReference type="Pfam" id="PF06676">
    <property type="entry name" value="DUF1178"/>
    <property type="match status" value="1"/>
</dbReference>
<reference evidence="2 3" key="1">
    <citation type="submission" date="2017-03" db="EMBL/GenBank/DDBJ databases">
        <authorList>
            <person name="Afonso C.L."/>
            <person name="Miller P.J."/>
            <person name="Scott M.A."/>
            <person name="Spackman E."/>
            <person name="Goraichik I."/>
            <person name="Dimitrov K.M."/>
            <person name="Suarez D.L."/>
            <person name="Swayne D.E."/>
        </authorList>
    </citation>
    <scope>NUCLEOTIDE SEQUENCE [LARGE SCALE GENOMIC DNA]</scope>
    <source>
        <strain evidence="2 3">CECT 7745</strain>
    </source>
</reference>
<dbReference type="AlphaFoldDB" id="A0A1X7BTS6"/>
<gene>
    <name evidence="2" type="ORF">ROA7745_02457</name>
</gene>
<dbReference type="Proteomes" id="UP000193224">
    <property type="component" value="Unassembled WGS sequence"/>
</dbReference>
<proteinExistence type="predicted"/>
<name>A0A1X7BTS6_9RHOB</name>